<dbReference type="AlphaFoldDB" id="A0A9P7D8N5"/>
<evidence type="ECO:0000313" key="3">
    <source>
        <dbReference type="Proteomes" id="UP000714275"/>
    </source>
</evidence>
<protein>
    <submittedName>
        <fullName evidence="2">Uncharacterized protein</fullName>
    </submittedName>
</protein>
<gene>
    <name evidence="2" type="ORF">EV702DRAFT_1040894</name>
</gene>
<reference evidence="2" key="1">
    <citation type="journal article" date="2020" name="New Phytol.">
        <title>Comparative genomics reveals dynamic genome evolution in host specialist ectomycorrhizal fungi.</title>
        <authorList>
            <person name="Lofgren L.A."/>
            <person name="Nguyen N.H."/>
            <person name="Vilgalys R."/>
            <person name="Ruytinx J."/>
            <person name="Liao H.L."/>
            <person name="Branco S."/>
            <person name="Kuo A."/>
            <person name="LaButti K."/>
            <person name="Lipzen A."/>
            <person name="Andreopoulos W."/>
            <person name="Pangilinan J."/>
            <person name="Riley R."/>
            <person name="Hundley H."/>
            <person name="Na H."/>
            <person name="Barry K."/>
            <person name="Grigoriev I.V."/>
            <person name="Stajich J.E."/>
            <person name="Kennedy P.G."/>
        </authorList>
    </citation>
    <scope>NUCLEOTIDE SEQUENCE</scope>
    <source>
        <strain evidence="2">DOB743</strain>
    </source>
</reference>
<accession>A0A9P7D8N5</accession>
<evidence type="ECO:0000256" key="1">
    <source>
        <dbReference type="SAM" id="MobiDB-lite"/>
    </source>
</evidence>
<evidence type="ECO:0000313" key="2">
    <source>
        <dbReference type="EMBL" id="KAG1783152.1"/>
    </source>
</evidence>
<sequence length="255" mass="28396">MVVSQAHLKTAGISVSLQYPPNQYVESFALPSLLHWQARAFDSKGGTKSEGENVKYEVGLKIWGVESTEKREKWKESIRTSFQSEVRQDRTGHRTDELILGSFSTLILAYATGGWKFMILMGGNDPSTGEVSVFNYHVGELESGVQFDQTYTNFDVVQAAFLMFVKDALTFESTLPQDSKAEEAEDSSSDLHDGSDEEWAAMSGNEHGGCHVEEEDLDDLLPNSTHQINTVGMYRMTPQSESFIEDEFGACHSIN</sequence>
<proteinExistence type="predicted"/>
<dbReference type="EMBL" id="JABBWD010000002">
    <property type="protein sequence ID" value="KAG1783152.1"/>
    <property type="molecule type" value="Genomic_DNA"/>
</dbReference>
<organism evidence="2 3">
    <name type="scientific">Suillus placidus</name>
    <dbReference type="NCBI Taxonomy" id="48579"/>
    <lineage>
        <taxon>Eukaryota</taxon>
        <taxon>Fungi</taxon>
        <taxon>Dikarya</taxon>
        <taxon>Basidiomycota</taxon>
        <taxon>Agaricomycotina</taxon>
        <taxon>Agaricomycetes</taxon>
        <taxon>Agaricomycetidae</taxon>
        <taxon>Boletales</taxon>
        <taxon>Suillineae</taxon>
        <taxon>Suillaceae</taxon>
        <taxon>Suillus</taxon>
    </lineage>
</organism>
<dbReference type="OrthoDB" id="2680122at2759"/>
<feature type="region of interest" description="Disordered" evidence="1">
    <location>
        <begin position="176"/>
        <end position="211"/>
    </location>
</feature>
<keyword evidence="3" id="KW-1185">Reference proteome</keyword>
<dbReference type="Proteomes" id="UP000714275">
    <property type="component" value="Unassembled WGS sequence"/>
</dbReference>
<name>A0A9P7D8N5_9AGAM</name>
<comment type="caution">
    <text evidence="2">The sequence shown here is derived from an EMBL/GenBank/DDBJ whole genome shotgun (WGS) entry which is preliminary data.</text>
</comment>